<dbReference type="Proteomes" id="UP001165135">
    <property type="component" value="Unassembled WGS sequence"/>
</dbReference>
<proteinExistence type="predicted"/>
<dbReference type="AlphaFoldDB" id="A0A9W6RMK8"/>
<reference evidence="2" key="1">
    <citation type="submission" date="2023-03" db="EMBL/GenBank/DDBJ databases">
        <title>Actinoallomurus iriomotensis NBRC 103681.</title>
        <authorList>
            <person name="Ichikawa N."/>
            <person name="Sato H."/>
            <person name="Tonouchi N."/>
        </authorList>
    </citation>
    <scope>NUCLEOTIDE SEQUENCE</scope>
    <source>
        <strain evidence="2">NBRC 103681</strain>
    </source>
</reference>
<evidence type="ECO:0000313" key="2">
    <source>
        <dbReference type="EMBL" id="GLY78514.1"/>
    </source>
</evidence>
<keyword evidence="1" id="KW-0812">Transmembrane</keyword>
<keyword evidence="1" id="KW-0472">Membrane</keyword>
<dbReference type="EMBL" id="BSTJ01000009">
    <property type="protein sequence ID" value="GLY78514.1"/>
    <property type="molecule type" value="Genomic_DNA"/>
</dbReference>
<organism evidence="2 3">
    <name type="scientific">Actinoallomurus iriomotensis</name>
    <dbReference type="NCBI Taxonomy" id="478107"/>
    <lineage>
        <taxon>Bacteria</taxon>
        <taxon>Bacillati</taxon>
        <taxon>Actinomycetota</taxon>
        <taxon>Actinomycetes</taxon>
        <taxon>Streptosporangiales</taxon>
        <taxon>Thermomonosporaceae</taxon>
        <taxon>Actinoallomurus</taxon>
    </lineage>
</organism>
<feature type="transmembrane region" description="Helical" evidence="1">
    <location>
        <begin position="12"/>
        <end position="37"/>
    </location>
</feature>
<gene>
    <name evidence="2" type="ORF">Airi01_067810</name>
</gene>
<sequence>MFDVRVFRCPAFTALMCMPFSGTFGLAALNVFLPVFLQSGGAGPWRAAVELTPFEIPVPLARWSQVRA</sequence>
<evidence type="ECO:0000313" key="3">
    <source>
        <dbReference type="Proteomes" id="UP001165135"/>
    </source>
</evidence>
<name>A0A9W6RMK8_9ACTN</name>
<protein>
    <submittedName>
        <fullName evidence="2">Uncharacterized protein</fullName>
    </submittedName>
</protein>
<keyword evidence="1" id="KW-1133">Transmembrane helix</keyword>
<comment type="caution">
    <text evidence="2">The sequence shown here is derived from an EMBL/GenBank/DDBJ whole genome shotgun (WGS) entry which is preliminary data.</text>
</comment>
<evidence type="ECO:0000256" key="1">
    <source>
        <dbReference type="SAM" id="Phobius"/>
    </source>
</evidence>
<accession>A0A9W6RMK8</accession>